<dbReference type="Proteomes" id="UP001205740">
    <property type="component" value="Unassembled WGS sequence"/>
</dbReference>
<evidence type="ECO:0000313" key="3">
    <source>
        <dbReference type="EMBL" id="MCP2159918.1"/>
    </source>
</evidence>
<feature type="domain" description="DICT" evidence="2">
    <location>
        <begin position="281"/>
        <end position="385"/>
    </location>
</feature>
<dbReference type="EMBL" id="JAMTCG010000002">
    <property type="protein sequence ID" value="MCP2159918.1"/>
    <property type="molecule type" value="Genomic_DNA"/>
</dbReference>
<accession>A0ABT1H068</accession>
<dbReference type="Pfam" id="PF10069">
    <property type="entry name" value="DICT"/>
    <property type="match status" value="1"/>
</dbReference>
<dbReference type="Gene3D" id="3.20.20.450">
    <property type="entry name" value="EAL domain"/>
    <property type="match status" value="1"/>
</dbReference>
<gene>
    <name evidence="3" type="ORF">LX12_001097</name>
</gene>
<comment type="caution">
    <text evidence="3">The sequence shown here is derived from an EMBL/GenBank/DDBJ whole genome shotgun (WGS) entry which is preliminary data.</text>
</comment>
<evidence type="ECO:0000259" key="1">
    <source>
        <dbReference type="Pfam" id="PF00563"/>
    </source>
</evidence>
<dbReference type="SUPFAM" id="SSF141868">
    <property type="entry name" value="EAL domain-like"/>
    <property type="match status" value="1"/>
</dbReference>
<feature type="domain" description="EAL" evidence="1">
    <location>
        <begin position="33"/>
        <end position="239"/>
    </location>
</feature>
<proteinExistence type="predicted"/>
<evidence type="ECO:0000313" key="4">
    <source>
        <dbReference type="Proteomes" id="UP001205740"/>
    </source>
</evidence>
<dbReference type="InterPro" id="IPR035919">
    <property type="entry name" value="EAL_sf"/>
</dbReference>
<protein>
    <submittedName>
        <fullName evidence="3">EAL domain, c-di-GMP-specific phosphodiesterase class I (Or its enzymatically inactive variant)</fullName>
    </submittedName>
</protein>
<organism evidence="3 4">
    <name type="scientific">Williamsia serinedens</name>
    <dbReference type="NCBI Taxonomy" id="391736"/>
    <lineage>
        <taxon>Bacteria</taxon>
        <taxon>Bacillati</taxon>
        <taxon>Actinomycetota</taxon>
        <taxon>Actinomycetes</taxon>
        <taxon>Mycobacteriales</taxon>
        <taxon>Nocardiaceae</taxon>
        <taxon>Williamsia</taxon>
    </lineage>
</organism>
<sequence>MSTDSQPVSKKAPRIDVDHRPAVEEDSFVGALEVGMQFAPIRRLRDRVLAGAELQVCGPRGSALRSAEALRHAARLMQQERSLDRHKFAFARSERAQSTAARLPLLVSVDLDSVDAVDQPVGAERLAVSVRPDEVLHSPHRTMTKVAAARRAGHVICVDGLGVSEYAVTLLALIEPDVIITGPELLSRTTEPNMARLAHALAAHVERSHAVVIAEGVDSEERLMAAQTIGASYGMGSLFPSVADPERILVDDLDPLPDVPVWATPDPGLLTPYQIGTATHTPRRGTKRLLIEMSKSLEAQASAAGSAVVVLGTFQHARHFTALTADRWRDLSDRAGLAGVYGVGLANMIDGNVQHAPLDEGDPLVDEWNVAVLGPHFCALLSARDLYVEAEDMDRTFDFIQSYDRVTVTQAVHSILTRFTVD</sequence>
<dbReference type="InterPro" id="IPR001633">
    <property type="entry name" value="EAL_dom"/>
</dbReference>
<dbReference type="Pfam" id="PF00563">
    <property type="entry name" value="EAL"/>
    <property type="match status" value="1"/>
</dbReference>
<keyword evidence="4" id="KW-1185">Reference proteome</keyword>
<dbReference type="InterPro" id="IPR019278">
    <property type="entry name" value="DICT_dom"/>
</dbReference>
<reference evidence="3 4" key="1">
    <citation type="submission" date="2022-06" db="EMBL/GenBank/DDBJ databases">
        <title>Genomic Encyclopedia of Archaeal and Bacterial Type Strains, Phase II (KMG-II): from individual species to whole genera.</title>
        <authorList>
            <person name="Goeker M."/>
        </authorList>
    </citation>
    <scope>NUCLEOTIDE SEQUENCE [LARGE SCALE GENOMIC DNA]</scope>
    <source>
        <strain evidence="3 4">DSM 45037</strain>
    </source>
</reference>
<name>A0ABT1H068_9NOCA</name>
<evidence type="ECO:0000259" key="2">
    <source>
        <dbReference type="Pfam" id="PF10069"/>
    </source>
</evidence>